<keyword evidence="11" id="KW-0675">Receptor</keyword>
<evidence type="ECO:0000256" key="15">
    <source>
        <dbReference type="SAM" id="Phobius"/>
    </source>
</evidence>
<evidence type="ECO:0000256" key="14">
    <source>
        <dbReference type="ARBA" id="ARBA00023273"/>
    </source>
</evidence>
<dbReference type="OrthoDB" id="5980076at2759"/>
<dbReference type="InterPro" id="IPR000276">
    <property type="entry name" value="GPCR_Rhodpsn"/>
</dbReference>
<evidence type="ECO:0000256" key="6">
    <source>
        <dbReference type="ARBA" id="ARBA00022989"/>
    </source>
</evidence>
<dbReference type="SUPFAM" id="SSF81321">
    <property type="entry name" value="Family A G protein-coupled receptor-like"/>
    <property type="match status" value="1"/>
</dbReference>
<evidence type="ECO:0000256" key="3">
    <source>
        <dbReference type="ARBA" id="ARBA00022473"/>
    </source>
</evidence>
<dbReference type="RefSeq" id="XP_020902652.1">
    <property type="nucleotide sequence ID" value="XM_021046993.2"/>
</dbReference>
<feature type="transmembrane region" description="Helical" evidence="15">
    <location>
        <begin position="184"/>
        <end position="206"/>
    </location>
</feature>
<keyword evidence="12" id="KW-0325">Glycoprotein</keyword>
<evidence type="ECO:0000256" key="5">
    <source>
        <dbReference type="ARBA" id="ARBA00022692"/>
    </source>
</evidence>
<proteinExistence type="predicted"/>
<feature type="transmembrane region" description="Helical" evidence="15">
    <location>
        <begin position="100"/>
        <end position="121"/>
    </location>
</feature>
<evidence type="ECO:0000256" key="12">
    <source>
        <dbReference type="ARBA" id="ARBA00023180"/>
    </source>
</evidence>
<keyword evidence="18" id="KW-1185">Reference proteome</keyword>
<evidence type="ECO:0000256" key="8">
    <source>
        <dbReference type="ARBA" id="ARBA00023069"/>
    </source>
</evidence>
<evidence type="ECO:0000313" key="18">
    <source>
        <dbReference type="Proteomes" id="UP000887567"/>
    </source>
</evidence>
<evidence type="ECO:0000256" key="7">
    <source>
        <dbReference type="ARBA" id="ARBA00023040"/>
    </source>
</evidence>
<dbReference type="KEGG" id="epa:110241146"/>
<dbReference type="EnsemblMetazoa" id="XM_021046993.2">
    <property type="protein sequence ID" value="XP_020902652.1"/>
    <property type="gene ID" value="LOC110241146"/>
</dbReference>
<evidence type="ECO:0000256" key="1">
    <source>
        <dbReference type="ARBA" id="ARBA00004309"/>
    </source>
</evidence>
<dbReference type="PROSITE" id="PS50262">
    <property type="entry name" value="G_PROTEIN_RECEP_F1_2"/>
    <property type="match status" value="1"/>
</dbReference>
<dbReference type="PANTHER" id="PTHR22752">
    <property type="entry name" value="G PROTEIN-COUPLED RECEPTOR"/>
    <property type="match status" value="1"/>
</dbReference>
<protein>
    <recommendedName>
        <fullName evidence="16">G-protein coupled receptors family 1 profile domain-containing protein</fullName>
    </recommendedName>
</protein>
<dbReference type="Pfam" id="PF00001">
    <property type="entry name" value="7tm_1"/>
    <property type="match status" value="1"/>
</dbReference>
<dbReference type="GeneID" id="110241146"/>
<keyword evidence="13" id="KW-0807">Transducer</keyword>
<feature type="transmembrane region" description="Helical" evidence="15">
    <location>
        <begin position="246"/>
        <end position="267"/>
    </location>
</feature>
<evidence type="ECO:0000259" key="16">
    <source>
        <dbReference type="PROSITE" id="PS50262"/>
    </source>
</evidence>
<keyword evidence="4" id="KW-1003">Cell membrane</keyword>
<evidence type="ECO:0000256" key="11">
    <source>
        <dbReference type="ARBA" id="ARBA00023170"/>
    </source>
</evidence>
<keyword evidence="9 15" id="KW-0472">Membrane</keyword>
<accession>A0A913XE05</accession>
<feature type="transmembrane region" description="Helical" evidence="15">
    <location>
        <begin position="279"/>
        <end position="299"/>
    </location>
</feature>
<keyword evidence="10" id="KW-1015">Disulfide bond</keyword>
<keyword evidence="6 15" id="KW-1133">Transmembrane helix</keyword>
<feature type="domain" description="G-protein coupled receptors family 1 profile" evidence="16">
    <location>
        <begin position="34"/>
        <end position="297"/>
    </location>
</feature>
<dbReference type="AlphaFoldDB" id="A0A913XE05"/>
<keyword evidence="5 15" id="KW-0812">Transmembrane</keyword>
<dbReference type="PANTHER" id="PTHR22752:SF10">
    <property type="entry name" value="G-PROTEIN COUPLED RECEPTOR 161"/>
    <property type="match status" value="1"/>
</dbReference>
<keyword evidence="14" id="KW-0966">Cell projection</keyword>
<dbReference type="GO" id="GO:0004930">
    <property type="term" value="F:G protein-coupled receptor activity"/>
    <property type="evidence" value="ECO:0007669"/>
    <property type="project" value="UniProtKB-KW"/>
</dbReference>
<comment type="subcellular location">
    <subcellularLocation>
        <location evidence="2">Cell membrane</location>
        <topology evidence="2">Multi-pass membrane protein</topology>
    </subcellularLocation>
    <subcellularLocation>
        <location evidence="1">Cell projection</location>
        <location evidence="1">Cilium membrane</location>
    </subcellularLocation>
</comment>
<evidence type="ECO:0000313" key="17">
    <source>
        <dbReference type="EnsemblMetazoa" id="XP_020902652.1"/>
    </source>
</evidence>
<name>A0A913XE05_EXADI</name>
<dbReference type="OMA" id="TCSFWLP"/>
<dbReference type="Gene3D" id="1.20.1070.10">
    <property type="entry name" value="Rhodopsin 7-helix transmembrane proteins"/>
    <property type="match status" value="1"/>
</dbReference>
<dbReference type="Proteomes" id="UP000887567">
    <property type="component" value="Unplaced"/>
</dbReference>
<evidence type="ECO:0000256" key="9">
    <source>
        <dbReference type="ARBA" id="ARBA00023136"/>
    </source>
</evidence>
<dbReference type="GO" id="GO:0060170">
    <property type="term" value="C:ciliary membrane"/>
    <property type="evidence" value="ECO:0007669"/>
    <property type="project" value="UniProtKB-SubCell"/>
</dbReference>
<dbReference type="CDD" id="cd00637">
    <property type="entry name" value="7tm_classA_rhodopsin-like"/>
    <property type="match status" value="1"/>
</dbReference>
<sequence>MVMNFADETGVFSPYVFGTITTVLVVIMSASLTTNLLVAIVMAKKCQLGAHSSHIGSNRFVLNLCVTNAVLSVLVLPFVIVSTIKQRWIFGNVWCQASGFFTILLSTNSLLTVMILSIDLYHCIVNPLTYHRRMTPSKTIRFIIYSWILSLLAATLPLVGWGQYGYQQLKYSCTVVWDSTVSGGYVKFYAVIFFLVPFSGSCWAYYHIVKAAKRQARILPINNVPFRGSISSTLSGNFTGSKAFRITILVLGSVTICWGTYIVTILLESSKVNTPTELQVTITILNSLMTFIYPMIYGIRIKKTRRRIRKLFISMCICGHDNNVRPVTSSDAGFFINSTRAFRNRSVSDGSVLDFEGARDLTTGWCLPAIVEETDESHLRVFTEVTDLDRVQSIPGQISE</sequence>
<feature type="transmembrane region" description="Helical" evidence="15">
    <location>
        <begin position="142"/>
        <end position="164"/>
    </location>
</feature>
<keyword evidence="3" id="KW-0217">Developmental protein</keyword>
<evidence type="ECO:0000256" key="10">
    <source>
        <dbReference type="ARBA" id="ARBA00023157"/>
    </source>
</evidence>
<keyword evidence="7" id="KW-0297">G-protein coupled receptor</keyword>
<feature type="transmembrane region" description="Helical" evidence="15">
    <location>
        <begin position="12"/>
        <end position="39"/>
    </location>
</feature>
<dbReference type="PRINTS" id="PR00237">
    <property type="entry name" value="GPCRRHODOPSN"/>
</dbReference>
<organism evidence="17 18">
    <name type="scientific">Exaiptasia diaphana</name>
    <name type="common">Tropical sea anemone</name>
    <name type="synonym">Aiptasia pulchella</name>
    <dbReference type="NCBI Taxonomy" id="2652724"/>
    <lineage>
        <taxon>Eukaryota</taxon>
        <taxon>Metazoa</taxon>
        <taxon>Cnidaria</taxon>
        <taxon>Anthozoa</taxon>
        <taxon>Hexacorallia</taxon>
        <taxon>Actiniaria</taxon>
        <taxon>Aiptasiidae</taxon>
        <taxon>Exaiptasia</taxon>
    </lineage>
</organism>
<feature type="transmembrane region" description="Helical" evidence="15">
    <location>
        <begin position="60"/>
        <end position="80"/>
    </location>
</feature>
<evidence type="ECO:0000256" key="2">
    <source>
        <dbReference type="ARBA" id="ARBA00004651"/>
    </source>
</evidence>
<evidence type="ECO:0000256" key="13">
    <source>
        <dbReference type="ARBA" id="ARBA00023224"/>
    </source>
</evidence>
<evidence type="ECO:0000256" key="4">
    <source>
        <dbReference type="ARBA" id="ARBA00022475"/>
    </source>
</evidence>
<keyword evidence="8" id="KW-0969">Cilium</keyword>
<reference evidence="17" key="1">
    <citation type="submission" date="2022-11" db="UniProtKB">
        <authorList>
            <consortium name="EnsemblMetazoa"/>
        </authorList>
    </citation>
    <scope>IDENTIFICATION</scope>
</reference>
<dbReference type="InterPro" id="IPR017452">
    <property type="entry name" value="GPCR_Rhodpsn_7TM"/>
</dbReference>